<evidence type="ECO:0000313" key="1">
    <source>
        <dbReference type="EMBL" id="ETO21830.1"/>
    </source>
</evidence>
<dbReference type="Proteomes" id="UP000023152">
    <property type="component" value="Unassembled WGS sequence"/>
</dbReference>
<accession>X6N6C3</accession>
<organism evidence="1 2">
    <name type="scientific">Reticulomyxa filosa</name>
    <dbReference type="NCBI Taxonomy" id="46433"/>
    <lineage>
        <taxon>Eukaryota</taxon>
        <taxon>Sar</taxon>
        <taxon>Rhizaria</taxon>
        <taxon>Retaria</taxon>
        <taxon>Foraminifera</taxon>
        <taxon>Monothalamids</taxon>
        <taxon>Reticulomyxidae</taxon>
        <taxon>Reticulomyxa</taxon>
    </lineage>
</organism>
<keyword evidence="2" id="KW-1185">Reference proteome</keyword>
<name>X6N6C3_RETFI</name>
<reference evidence="1 2" key="1">
    <citation type="journal article" date="2013" name="Curr. Biol.">
        <title>The Genome of the Foraminiferan Reticulomyxa filosa.</title>
        <authorList>
            <person name="Glockner G."/>
            <person name="Hulsmann N."/>
            <person name="Schleicher M."/>
            <person name="Noegel A.A."/>
            <person name="Eichinger L."/>
            <person name="Gallinger C."/>
            <person name="Pawlowski J."/>
            <person name="Sierra R."/>
            <person name="Euteneuer U."/>
            <person name="Pillet L."/>
            <person name="Moustafa A."/>
            <person name="Platzer M."/>
            <person name="Groth M."/>
            <person name="Szafranski K."/>
            <person name="Schliwa M."/>
        </authorList>
    </citation>
    <scope>NUCLEOTIDE SEQUENCE [LARGE SCALE GENOMIC DNA]</scope>
</reference>
<gene>
    <name evidence="1" type="ORF">RFI_15373</name>
</gene>
<comment type="caution">
    <text evidence="1">The sequence shown here is derived from an EMBL/GenBank/DDBJ whole genome shotgun (WGS) entry which is preliminary data.</text>
</comment>
<dbReference type="AlphaFoldDB" id="X6N6C3"/>
<proteinExistence type="predicted"/>
<sequence length="156" mass="17834">MTEVSSSSPSVQEYPNVHAAYEIFLEYNKAPPENATQLVKWCSKQGIKDIQYAQVNKYLRMRKKPVVKSSNEPVRAPAISANVKQYSKRILDQLEDHSKTRTSAELGFDKGQTKSSNFSSFIENFDKVAEEEKKAKQGQWDMIKQQKQQEFGLLAL</sequence>
<protein>
    <submittedName>
        <fullName evidence="1">Uncharacterized protein</fullName>
    </submittedName>
</protein>
<dbReference type="EMBL" id="ASPP01011257">
    <property type="protein sequence ID" value="ETO21830.1"/>
    <property type="molecule type" value="Genomic_DNA"/>
</dbReference>
<evidence type="ECO:0000313" key="2">
    <source>
        <dbReference type="Proteomes" id="UP000023152"/>
    </source>
</evidence>